<reference evidence="1" key="1">
    <citation type="journal article" date="2015" name="Nature">
        <title>Complex archaea that bridge the gap between prokaryotes and eukaryotes.</title>
        <authorList>
            <person name="Spang A."/>
            <person name="Saw J.H."/>
            <person name="Jorgensen S.L."/>
            <person name="Zaremba-Niedzwiedzka K."/>
            <person name="Martijn J."/>
            <person name="Lind A.E."/>
            <person name="van Eijk R."/>
            <person name="Schleper C."/>
            <person name="Guy L."/>
            <person name="Ettema T.J."/>
        </authorList>
    </citation>
    <scope>NUCLEOTIDE SEQUENCE</scope>
</reference>
<accession>A0A0F9BHC8</accession>
<name>A0A0F9BHC8_9ZZZZ</name>
<gene>
    <name evidence="1" type="ORF">LCGC14_2447800</name>
</gene>
<dbReference type="AlphaFoldDB" id="A0A0F9BHC8"/>
<organism evidence="1">
    <name type="scientific">marine sediment metagenome</name>
    <dbReference type="NCBI Taxonomy" id="412755"/>
    <lineage>
        <taxon>unclassified sequences</taxon>
        <taxon>metagenomes</taxon>
        <taxon>ecological metagenomes</taxon>
    </lineage>
</organism>
<sequence>MITIELDSTEQWRVINALHTAAETYEADANKITSPGFGEQFRDQAKHARRLAGKIADA</sequence>
<comment type="caution">
    <text evidence="1">The sequence shown here is derived from an EMBL/GenBank/DDBJ whole genome shotgun (WGS) entry which is preliminary data.</text>
</comment>
<evidence type="ECO:0000313" key="1">
    <source>
        <dbReference type="EMBL" id="KKL21205.1"/>
    </source>
</evidence>
<protein>
    <submittedName>
        <fullName evidence="1">Uncharacterized protein</fullName>
    </submittedName>
</protein>
<dbReference type="EMBL" id="LAZR01037817">
    <property type="protein sequence ID" value="KKL21205.1"/>
    <property type="molecule type" value="Genomic_DNA"/>
</dbReference>
<proteinExistence type="predicted"/>